<sequence>MVRAERGIKKGVVDPLRSALGLQGICRRGDQARPPKSVHRKRCRARAELLFEHPPSQSHRLSSLVAGNGWSPERRGECVSHRPMEQNKDYETKDTFKHVWLGGLHGATAGRGAHEHSGRIWIENTAELGGHRGYDLCGRASERRELLREKVPQLLNDPFESIDCPSEDTEESGSFGALTLVPSSMASDMGQETLNLLNGG</sequence>
<name>A0A836CNM1_SHEEP</name>
<protein>
    <submittedName>
        <fullName evidence="1">Uncharacterized protein</fullName>
    </submittedName>
</protein>
<evidence type="ECO:0000313" key="1">
    <source>
        <dbReference type="EMBL" id="KAG5193195.1"/>
    </source>
</evidence>
<dbReference type="EMBL" id="JAEMGP010000039">
    <property type="protein sequence ID" value="KAG5193195.1"/>
    <property type="molecule type" value="Genomic_DNA"/>
</dbReference>
<comment type="caution">
    <text evidence="1">The sequence shown here is derived from an EMBL/GenBank/DDBJ whole genome shotgun (WGS) entry which is preliminary data.</text>
</comment>
<evidence type="ECO:0000313" key="2">
    <source>
        <dbReference type="Proteomes" id="UP000664991"/>
    </source>
</evidence>
<gene>
    <name evidence="1" type="ORF">JEQ12_020657</name>
</gene>
<dbReference type="Proteomes" id="UP000664991">
    <property type="component" value="Unassembled WGS sequence"/>
</dbReference>
<proteinExistence type="predicted"/>
<organism evidence="1 2">
    <name type="scientific">Ovis aries</name>
    <name type="common">Sheep</name>
    <dbReference type="NCBI Taxonomy" id="9940"/>
    <lineage>
        <taxon>Eukaryota</taxon>
        <taxon>Metazoa</taxon>
        <taxon>Chordata</taxon>
        <taxon>Craniata</taxon>
        <taxon>Vertebrata</taxon>
        <taxon>Euteleostomi</taxon>
        <taxon>Mammalia</taxon>
        <taxon>Eutheria</taxon>
        <taxon>Laurasiatheria</taxon>
        <taxon>Artiodactyla</taxon>
        <taxon>Ruminantia</taxon>
        <taxon>Pecora</taxon>
        <taxon>Bovidae</taxon>
        <taxon>Caprinae</taxon>
        <taxon>Ovis</taxon>
    </lineage>
</organism>
<dbReference type="AlphaFoldDB" id="A0A836CNM1"/>
<reference evidence="1 2" key="1">
    <citation type="submission" date="2020-12" db="EMBL/GenBank/DDBJ databases">
        <title>De novo assembly of Tibetan sheep genome.</title>
        <authorList>
            <person name="Li X."/>
        </authorList>
    </citation>
    <scope>NUCLEOTIDE SEQUENCE [LARGE SCALE GENOMIC DNA]</scope>
    <source>
        <tissue evidence="1">Heart</tissue>
    </source>
</reference>
<accession>A0A836CNM1</accession>